<reference evidence="1" key="1">
    <citation type="submission" date="2021-06" db="EMBL/GenBank/DDBJ databases">
        <authorList>
            <person name="Hodson N. C."/>
            <person name="Mongue J. A."/>
            <person name="Jaron S. K."/>
        </authorList>
    </citation>
    <scope>NUCLEOTIDE SEQUENCE</scope>
</reference>
<keyword evidence="2" id="KW-1185">Reference proteome</keyword>
<evidence type="ECO:0000313" key="2">
    <source>
        <dbReference type="Proteomes" id="UP000708208"/>
    </source>
</evidence>
<protein>
    <submittedName>
        <fullName evidence="1">Uncharacterized protein</fullName>
    </submittedName>
</protein>
<dbReference type="PANTHER" id="PTHR28630:SF3">
    <property type="entry name" value="PEROXIREDOXIN-LIKE 2C"/>
    <property type="match status" value="1"/>
</dbReference>
<sequence length="136" mass="15447">MNVSTIAPLLQSHGVRLIGIGFEASGWEDFMQQKFFAGEHYLDTQRNTYAALELPYLSTFELAVLFLKPGLWKAYYKKDGIIQLPGGNPRQNGGCLIISRGGKKTMWIFREQNPWDSYPTNSITLALEIELDEETE</sequence>
<dbReference type="EMBL" id="CAJVCH010570535">
    <property type="protein sequence ID" value="CAG7835119.1"/>
    <property type="molecule type" value="Genomic_DNA"/>
</dbReference>
<accession>A0A8J2LL07</accession>
<proteinExistence type="predicted"/>
<dbReference type="Proteomes" id="UP000708208">
    <property type="component" value="Unassembled WGS sequence"/>
</dbReference>
<dbReference type="Pfam" id="PF13911">
    <property type="entry name" value="AhpC-TSA_2"/>
    <property type="match status" value="1"/>
</dbReference>
<dbReference type="PANTHER" id="PTHR28630">
    <property type="match status" value="1"/>
</dbReference>
<name>A0A8J2LL07_9HEXA</name>
<dbReference type="InterPro" id="IPR032801">
    <property type="entry name" value="PXL2A/B/C"/>
</dbReference>
<evidence type="ECO:0000313" key="1">
    <source>
        <dbReference type="EMBL" id="CAG7835119.1"/>
    </source>
</evidence>
<dbReference type="AlphaFoldDB" id="A0A8J2LL07"/>
<organism evidence="1 2">
    <name type="scientific">Allacma fusca</name>
    <dbReference type="NCBI Taxonomy" id="39272"/>
    <lineage>
        <taxon>Eukaryota</taxon>
        <taxon>Metazoa</taxon>
        <taxon>Ecdysozoa</taxon>
        <taxon>Arthropoda</taxon>
        <taxon>Hexapoda</taxon>
        <taxon>Collembola</taxon>
        <taxon>Symphypleona</taxon>
        <taxon>Sminthuridae</taxon>
        <taxon>Allacma</taxon>
    </lineage>
</organism>
<comment type="caution">
    <text evidence="1">The sequence shown here is derived from an EMBL/GenBank/DDBJ whole genome shotgun (WGS) entry which is preliminary data.</text>
</comment>
<dbReference type="OrthoDB" id="40334at2759"/>
<gene>
    <name evidence="1" type="ORF">AFUS01_LOCUS44539</name>
</gene>